<feature type="region of interest" description="Disordered" evidence="1">
    <location>
        <begin position="1"/>
        <end position="36"/>
    </location>
</feature>
<dbReference type="Proteomes" id="UP000483820">
    <property type="component" value="Chromosome V"/>
</dbReference>
<dbReference type="PROSITE" id="PS50280">
    <property type="entry name" value="SET"/>
    <property type="match status" value="1"/>
</dbReference>
<dbReference type="GeneID" id="9799817"/>
<feature type="domain" description="SET" evidence="2">
    <location>
        <begin position="69"/>
        <end position="271"/>
    </location>
</feature>
<dbReference type="EMBL" id="WUAV01000005">
    <property type="protein sequence ID" value="KAF1749858.1"/>
    <property type="molecule type" value="Genomic_DNA"/>
</dbReference>
<dbReference type="InterPro" id="IPR046341">
    <property type="entry name" value="SET_dom_sf"/>
</dbReference>
<comment type="caution">
    <text evidence="3">The sequence shown here is derived from an EMBL/GenBank/DDBJ whole genome shotgun (WGS) entry which is preliminary data.</text>
</comment>
<evidence type="ECO:0000259" key="2">
    <source>
        <dbReference type="PROSITE" id="PS50280"/>
    </source>
</evidence>
<evidence type="ECO:0000256" key="1">
    <source>
        <dbReference type="SAM" id="MobiDB-lite"/>
    </source>
</evidence>
<dbReference type="SMART" id="SM00317">
    <property type="entry name" value="SET"/>
    <property type="match status" value="1"/>
</dbReference>
<dbReference type="Pfam" id="PF00856">
    <property type="entry name" value="SET"/>
    <property type="match status" value="1"/>
</dbReference>
<accession>A0A6A5G4B8</accession>
<dbReference type="KEGG" id="crq:GCK72_016403"/>
<sequence>MARKRYLPTPSYDNGDSDDQEGGKNDRFNHSVTESPSDITNMYGTHLLTKDDFTEQVLKNIAVDNDILKTLCVTRVSHRIRRLLRHFGNTAGAEEIIFLANQKCRLFATRAIREGEFVLAPVPVLLASPEECGRDVMGVSLPNIILYGGLHSDFQQYEIIAPPESRKRKRNTESFMYRRKIRALEAKYGSDLPEPQQKYCSDDEENQTKTAYDKYDICIDVTNSSDEMKAIRRNCLPNCAVRYVILHQRMEVFITAQSNIQAHEELTIAHDYDSNMSHKIIKCAHPYDPNDLCLHEVSQRSLFI</sequence>
<dbReference type="CTD" id="9799817"/>
<dbReference type="SUPFAM" id="SSF82199">
    <property type="entry name" value="SET domain"/>
    <property type="match status" value="1"/>
</dbReference>
<name>A0A6A5G4B8_CAERE</name>
<dbReference type="Gene3D" id="2.170.270.10">
    <property type="entry name" value="SET domain"/>
    <property type="match status" value="1"/>
</dbReference>
<reference evidence="3 4" key="1">
    <citation type="submission" date="2019-12" db="EMBL/GenBank/DDBJ databases">
        <title>Chromosome-level assembly of the Caenorhabditis remanei genome.</title>
        <authorList>
            <person name="Teterina A.A."/>
            <person name="Willis J.H."/>
            <person name="Phillips P.C."/>
        </authorList>
    </citation>
    <scope>NUCLEOTIDE SEQUENCE [LARGE SCALE GENOMIC DNA]</scope>
    <source>
        <strain evidence="3 4">PX506</strain>
        <tissue evidence="3">Whole organism</tissue>
    </source>
</reference>
<proteinExistence type="predicted"/>
<evidence type="ECO:0000313" key="4">
    <source>
        <dbReference type="Proteomes" id="UP000483820"/>
    </source>
</evidence>
<evidence type="ECO:0000313" key="3">
    <source>
        <dbReference type="EMBL" id="KAF1749858.1"/>
    </source>
</evidence>
<organism evidence="3 4">
    <name type="scientific">Caenorhabditis remanei</name>
    <name type="common">Caenorhabditis vulgaris</name>
    <dbReference type="NCBI Taxonomy" id="31234"/>
    <lineage>
        <taxon>Eukaryota</taxon>
        <taxon>Metazoa</taxon>
        <taxon>Ecdysozoa</taxon>
        <taxon>Nematoda</taxon>
        <taxon>Chromadorea</taxon>
        <taxon>Rhabditida</taxon>
        <taxon>Rhabditina</taxon>
        <taxon>Rhabditomorpha</taxon>
        <taxon>Rhabditoidea</taxon>
        <taxon>Rhabditidae</taxon>
        <taxon>Peloderinae</taxon>
        <taxon>Caenorhabditis</taxon>
    </lineage>
</organism>
<protein>
    <recommendedName>
        <fullName evidence="2">SET domain-containing protein</fullName>
    </recommendedName>
</protein>
<gene>
    <name evidence="3" type="ORF">GCK72_016403</name>
</gene>
<dbReference type="AlphaFoldDB" id="A0A6A5G4B8"/>
<dbReference type="InterPro" id="IPR001214">
    <property type="entry name" value="SET_dom"/>
</dbReference>
<dbReference type="RefSeq" id="XP_053580397.1">
    <property type="nucleotide sequence ID" value="XM_053731484.1"/>
</dbReference>